<evidence type="ECO:0000313" key="2">
    <source>
        <dbReference type="Proteomes" id="UP000683360"/>
    </source>
</evidence>
<reference evidence="1" key="1">
    <citation type="submission" date="2021-03" db="EMBL/GenBank/DDBJ databases">
        <authorList>
            <person name="Bekaert M."/>
        </authorList>
    </citation>
    <scope>NUCLEOTIDE SEQUENCE</scope>
</reference>
<gene>
    <name evidence="1" type="ORF">MEDL_65210</name>
</gene>
<protein>
    <submittedName>
        <fullName evidence="1">Uncharacterized protein</fullName>
    </submittedName>
</protein>
<evidence type="ECO:0000313" key="1">
    <source>
        <dbReference type="EMBL" id="CAG2253719.1"/>
    </source>
</evidence>
<dbReference type="Proteomes" id="UP000683360">
    <property type="component" value="Unassembled WGS sequence"/>
</dbReference>
<name>A0A8S3V7F0_MYTED</name>
<dbReference type="OrthoDB" id="6042861at2759"/>
<keyword evidence="2" id="KW-1185">Reference proteome</keyword>
<proteinExistence type="predicted"/>
<dbReference type="EMBL" id="CAJPWZ010003160">
    <property type="protein sequence ID" value="CAG2253719.1"/>
    <property type="molecule type" value="Genomic_DNA"/>
</dbReference>
<comment type="caution">
    <text evidence="1">The sequence shown here is derived from an EMBL/GenBank/DDBJ whole genome shotgun (WGS) entry which is preliminary data.</text>
</comment>
<accession>A0A8S3V7F0</accession>
<sequence>MQQTIKNLLFVQGLPENLNMLNDDSFIDSRYPSLIILDDLMRDATNSNDVCELFVEGSHHRNLSVACIMQNAFSKEKESRTMSINSIPSKKPRVNEIDIEGGEDMAFIKLAELAREANADIWEEKVDKYMNGDLNEDHACHNYKRTFHRTIDMAPAKDTISKETNLWWKMYWPKRLQPKTEKVRKDFRFKIDDKVLITYIRNPFTREYDQKWSGVIFKISQRILRGGVQVDRLIGFQDE</sequence>
<organism evidence="1 2">
    <name type="scientific">Mytilus edulis</name>
    <name type="common">Blue mussel</name>
    <dbReference type="NCBI Taxonomy" id="6550"/>
    <lineage>
        <taxon>Eukaryota</taxon>
        <taxon>Metazoa</taxon>
        <taxon>Spiralia</taxon>
        <taxon>Lophotrochozoa</taxon>
        <taxon>Mollusca</taxon>
        <taxon>Bivalvia</taxon>
        <taxon>Autobranchia</taxon>
        <taxon>Pteriomorphia</taxon>
        <taxon>Mytilida</taxon>
        <taxon>Mytiloidea</taxon>
        <taxon>Mytilidae</taxon>
        <taxon>Mytilinae</taxon>
        <taxon>Mytilus</taxon>
    </lineage>
</organism>
<dbReference type="AlphaFoldDB" id="A0A8S3V7F0"/>